<dbReference type="EMBL" id="JACJLV010000003">
    <property type="protein sequence ID" value="MBM6825803.1"/>
    <property type="molecule type" value="Genomic_DNA"/>
</dbReference>
<dbReference type="NCBIfam" id="TIGR01093">
    <property type="entry name" value="aroD"/>
    <property type="match status" value="1"/>
</dbReference>
<evidence type="ECO:0000256" key="3">
    <source>
        <dbReference type="ARBA" id="ARBA00023239"/>
    </source>
</evidence>
<evidence type="ECO:0000256" key="5">
    <source>
        <dbReference type="HAMAP-Rule" id="MF_00214"/>
    </source>
</evidence>
<evidence type="ECO:0000256" key="4">
    <source>
        <dbReference type="ARBA" id="ARBA00023270"/>
    </source>
</evidence>
<feature type="binding site" evidence="5">
    <location>
        <position position="84"/>
    </location>
    <ligand>
        <name>3-dehydroquinate</name>
        <dbReference type="ChEBI" id="CHEBI:32364"/>
    </ligand>
</feature>
<dbReference type="PROSITE" id="PS01028">
    <property type="entry name" value="DEHYDROQUINASE_I"/>
    <property type="match status" value="1"/>
</dbReference>
<dbReference type="HAMAP" id="MF_00214">
    <property type="entry name" value="AroD"/>
    <property type="match status" value="1"/>
</dbReference>
<keyword evidence="4 5" id="KW-0704">Schiff base</keyword>
<protein>
    <recommendedName>
        <fullName evidence="5">3-dehydroquinate dehydratase</fullName>
        <shortName evidence="5">3-dehydroquinase</shortName>
        <ecNumber evidence="5">4.2.1.10</ecNumber>
    </recommendedName>
    <alternativeName>
        <fullName evidence="5">Type I DHQase</fullName>
    </alternativeName>
    <alternativeName>
        <fullName evidence="5">Type I dehydroquinase</fullName>
        <shortName evidence="5">DHQ1</shortName>
    </alternativeName>
</protein>
<comment type="catalytic activity">
    <reaction evidence="1 5">
        <text>3-dehydroquinate = 3-dehydroshikimate + H2O</text>
        <dbReference type="Rhea" id="RHEA:21096"/>
        <dbReference type="ChEBI" id="CHEBI:15377"/>
        <dbReference type="ChEBI" id="CHEBI:16630"/>
        <dbReference type="ChEBI" id="CHEBI:32364"/>
        <dbReference type="EC" id="4.2.1.10"/>
    </reaction>
</comment>
<gene>
    <name evidence="5" type="primary">aroD</name>
    <name evidence="6" type="ORF">H6A13_01615</name>
</gene>
<dbReference type="InterPro" id="IPR018508">
    <property type="entry name" value="3-dehydroquinate_DH_AS"/>
</dbReference>
<dbReference type="CDD" id="cd00502">
    <property type="entry name" value="DHQase_I"/>
    <property type="match status" value="1"/>
</dbReference>
<feature type="binding site" evidence="5">
    <location>
        <begin position="48"/>
        <end position="50"/>
    </location>
    <ligand>
        <name>3-dehydroquinate</name>
        <dbReference type="ChEBI" id="CHEBI:32364"/>
    </ligand>
</feature>
<comment type="caution">
    <text evidence="6">The sequence shown here is derived from an EMBL/GenBank/DDBJ whole genome shotgun (WGS) entry which is preliminary data.</text>
</comment>
<evidence type="ECO:0000313" key="7">
    <source>
        <dbReference type="Proteomes" id="UP000713880"/>
    </source>
</evidence>
<reference evidence="6" key="1">
    <citation type="submission" date="2020-08" db="EMBL/GenBank/DDBJ databases">
        <authorList>
            <person name="Cejkova D."/>
            <person name="Kubasova T."/>
            <person name="Jahodarova E."/>
            <person name="Rychlik I."/>
        </authorList>
    </citation>
    <scope>NUCLEOTIDE SEQUENCE</scope>
    <source>
        <strain evidence="6">An420c</strain>
    </source>
</reference>
<keyword evidence="5" id="KW-0028">Amino-acid biosynthesis</keyword>
<proteinExistence type="inferred from homology"/>
<dbReference type="FunFam" id="3.20.20.70:FF:000047">
    <property type="entry name" value="3-dehydroquinate dehydratase"/>
    <property type="match status" value="1"/>
</dbReference>
<dbReference type="Proteomes" id="UP000713880">
    <property type="component" value="Unassembled WGS sequence"/>
</dbReference>
<comment type="similarity">
    <text evidence="5">Belongs to the type-I 3-dehydroquinase family.</text>
</comment>
<dbReference type="GO" id="GO:0046279">
    <property type="term" value="P:3,4-dihydroxybenzoate biosynthetic process"/>
    <property type="evidence" value="ECO:0007669"/>
    <property type="project" value="TreeGrafter"/>
</dbReference>
<dbReference type="SUPFAM" id="SSF51569">
    <property type="entry name" value="Aldolase"/>
    <property type="match status" value="1"/>
</dbReference>
<dbReference type="GO" id="GO:0009073">
    <property type="term" value="P:aromatic amino acid family biosynthetic process"/>
    <property type="evidence" value="ECO:0007669"/>
    <property type="project" value="UniProtKB-KW"/>
</dbReference>
<dbReference type="EC" id="4.2.1.10" evidence="5"/>
<dbReference type="PANTHER" id="PTHR43699">
    <property type="entry name" value="3-DEHYDROQUINATE DEHYDRATASE"/>
    <property type="match status" value="1"/>
</dbReference>
<dbReference type="InterPro" id="IPR050146">
    <property type="entry name" value="Type-I_3-dehydroquinase"/>
</dbReference>
<evidence type="ECO:0000313" key="6">
    <source>
        <dbReference type="EMBL" id="MBM6825803.1"/>
    </source>
</evidence>
<feature type="binding site" evidence="5">
    <location>
        <position position="238"/>
    </location>
    <ligand>
        <name>3-dehydroquinate</name>
        <dbReference type="ChEBI" id="CHEBI:32364"/>
    </ligand>
</feature>
<dbReference type="InterPro" id="IPR013785">
    <property type="entry name" value="Aldolase_TIM"/>
</dbReference>
<feature type="binding site" evidence="5">
    <location>
        <position position="215"/>
    </location>
    <ligand>
        <name>3-dehydroquinate</name>
        <dbReference type="ChEBI" id="CHEBI:32364"/>
    </ligand>
</feature>
<dbReference type="GO" id="GO:0003855">
    <property type="term" value="F:3-dehydroquinate dehydratase activity"/>
    <property type="evidence" value="ECO:0007669"/>
    <property type="project" value="UniProtKB-UniRule"/>
</dbReference>
<evidence type="ECO:0000256" key="2">
    <source>
        <dbReference type="ARBA" id="ARBA00023141"/>
    </source>
</evidence>
<feature type="active site" description="Schiff-base intermediate with substrate" evidence="5">
    <location>
        <position position="172"/>
    </location>
</feature>
<dbReference type="GO" id="GO:0009423">
    <property type="term" value="P:chorismate biosynthetic process"/>
    <property type="evidence" value="ECO:0007669"/>
    <property type="project" value="UniProtKB-UniRule"/>
</dbReference>
<name>A0A939B9J7_9CLOT</name>
<comment type="pathway">
    <text evidence="5">Metabolic intermediate biosynthesis; chorismate biosynthesis; chorismate from D-erythrose 4-phosphate and phosphoenolpyruvate: step 3/7.</text>
</comment>
<accession>A0A939B9J7</accession>
<dbReference type="PANTHER" id="PTHR43699:SF1">
    <property type="entry name" value="3-DEHYDROQUINATE DEHYDRATASE"/>
    <property type="match status" value="1"/>
</dbReference>
<reference evidence="6" key="2">
    <citation type="journal article" date="2021" name="Sci. Rep.">
        <title>The distribution of antibiotic resistance genes in chicken gut microbiota commensals.</title>
        <authorList>
            <person name="Juricova H."/>
            <person name="Matiasovicova J."/>
            <person name="Kubasova T."/>
            <person name="Cejkova D."/>
            <person name="Rychlik I."/>
        </authorList>
    </citation>
    <scope>NUCLEOTIDE SEQUENCE</scope>
    <source>
        <strain evidence="6">An420c</strain>
    </source>
</reference>
<sequence length="255" mass="27684">MNVNPVVVRNIEIGSGMPKVCVPIVEKIREDILSTAKAICSTEADLVEWRADWYEDVSAFSEVIKTADMLRSILGETPLLFTFRSAREGGEKELSLESYATLLESVAKTGFVDLIDVEVFSGDDAVKNIIQTAHAHGVKVIASNHDFEGTPAREELVARLCKMQDLGADILKIAVMPQTRSDVLTLLSVTEEMSSLHTSRPVITMSMGRAGALSRLCGEVFGSAVTFASFGKVSAPGQIAIEDLKAGLRLLHKYL</sequence>
<keyword evidence="2 5" id="KW-0057">Aromatic amino acid biosynthesis</keyword>
<feature type="active site" description="Proton donor/acceptor" evidence="5">
    <location>
        <position position="145"/>
    </location>
</feature>
<comment type="caution">
    <text evidence="5">Lacks conserved residue(s) required for the propagation of feature annotation.</text>
</comment>
<dbReference type="RefSeq" id="WP_204907866.1">
    <property type="nucleotide sequence ID" value="NZ_JACJLV010000003.1"/>
</dbReference>
<dbReference type="Pfam" id="PF01487">
    <property type="entry name" value="DHquinase_I"/>
    <property type="match status" value="1"/>
</dbReference>
<comment type="function">
    <text evidence="5">Involved in the third step of the chorismate pathway, which leads to the biosynthesis of aromatic amino acids. Catalyzes the cis-dehydration of 3-dehydroquinate (DHQ) and introduces the first double bond of the aromatic ring to yield 3-dehydroshikimate.</text>
</comment>
<dbReference type="InterPro" id="IPR001381">
    <property type="entry name" value="DHquinase_I"/>
</dbReference>
<keyword evidence="3 5" id="KW-0456">Lyase</keyword>
<comment type="subunit">
    <text evidence="5">Homodimer.</text>
</comment>
<evidence type="ECO:0000256" key="1">
    <source>
        <dbReference type="ARBA" id="ARBA00001864"/>
    </source>
</evidence>
<feature type="binding site" evidence="5">
    <location>
        <position position="234"/>
    </location>
    <ligand>
        <name>3-dehydroquinate</name>
        <dbReference type="ChEBI" id="CHEBI:32364"/>
    </ligand>
</feature>
<organism evidence="6 7">
    <name type="scientific">Mordavella massiliensis</name>
    <dbReference type="NCBI Taxonomy" id="1871024"/>
    <lineage>
        <taxon>Bacteria</taxon>
        <taxon>Bacillati</taxon>
        <taxon>Bacillota</taxon>
        <taxon>Clostridia</taxon>
        <taxon>Eubacteriales</taxon>
        <taxon>Clostridiaceae</taxon>
        <taxon>Mordavella</taxon>
    </lineage>
</organism>
<dbReference type="AlphaFoldDB" id="A0A939B9J7"/>
<dbReference type="Gene3D" id="3.20.20.70">
    <property type="entry name" value="Aldolase class I"/>
    <property type="match status" value="1"/>
</dbReference>
<keyword evidence="7" id="KW-1185">Reference proteome</keyword>
<dbReference type="GO" id="GO:0008652">
    <property type="term" value="P:amino acid biosynthetic process"/>
    <property type="evidence" value="ECO:0007669"/>
    <property type="project" value="UniProtKB-KW"/>
</dbReference>